<organism evidence="3 4">
    <name type="scientific">Ignelater luminosus</name>
    <name type="common">Cucubano</name>
    <name type="synonym">Pyrophorus luminosus</name>
    <dbReference type="NCBI Taxonomy" id="2038154"/>
    <lineage>
        <taxon>Eukaryota</taxon>
        <taxon>Metazoa</taxon>
        <taxon>Ecdysozoa</taxon>
        <taxon>Arthropoda</taxon>
        <taxon>Hexapoda</taxon>
        <taxon>Insecta</taxon>
        <taxon>Pterygota</taxon>
        <taxon>Neoptera</taxon>
        <taxon>Endopterygota</taxon>
        <taxon>Coleoptera</taxon>
        <taxon>Polyphaga</taxon>
        <taxon>Elateriformia</taxon>
        <taxon>Elateroidea</taxon>
        <taxon>Elateridae</taxon>
        <taxon>Agrypninae</taxon>
        <taxon>Pyrophorini</taxon>
        <taxon>Ignelater</taxon>
    </lineage>
</organism>
<reference evidence="3" key="1">
    <citation type="submission" date="2019-08" db="EMBL/GenBank/DDBJ databases">
        <title>The genome of the North American firefly Photinus pyralis.</title>
        <authorList>
            <consortium name="Photinus pyralis genome working group"/>
            <person name="Fallon T.R."/>
            <person name="Sander Lower S.E."/>
            <person name="Weng J.-K."/>
        </authorList>
    </citation>
    <scope>NUCLEOTIDE SEQUENCE</scope>
    <source>
        <strain evidence="3">TRF0915ILg1</strain>
        <tissue evidence="3">Whole body</tissue>
    </source>
</reference>
<evidence type="ECO:0000259" key="1">
    <source>
        <dbReference type="Pfam" id="PF01498"/>
    </source>
</evidence>
<dbReference type="InterPro" id="IPR036397">
    <property type="entry name" value="RNaseH_sf"/>
</dbReference>
<feature type="domain" description="Transposase Tc1-like" evidence="1">
    <location>
        <begin position="9"/>
        <end position="51"/>
    </location>
</feature>
<dbReference type="Pfam" id="PF01498">
    <property type="entry name" value="HTH_Tnp_Tc3_2"/>
    <property type="match status" value="1"/>
</dbReference>
<feature type="domain" description="YqaJ viral recombinase" evidence="2">
    <location>
        <begin position="352"/>
        <end position="438"/>
    </location>
</feature>
<dbReference type="GO" id="GO:0003677">
    <property type="term" value="F:DNA binding"/>
    <property type="evidence" value="ECO:0007669"/>
    <property type="project" value="InterPro"/>
</dbReference>
<evidence type="ECO:0000313" key="4">
    <source>
        <dbReference type="Proteomes" id="UP000801492"/>
    </source>
</evidence>
<dbReference type="InterPro" id="IPR051703">
    <property type="entry name" value="NF-kappa-B_Signaling_Reg"/>
</dbReference>
<accession>A0A8K0CBV4</accession>
<dbReference type="OrthoDB" id="6778619at2759"/>
<dbReference type="PANTHER" id="PTHR46609">
    <property type="entry name" value="EXONUCLEASE, PHAGE-TYPE/RECB, C-TERMINAL DOMAIN-CONTAINING PROTEIN"/>
    <property type="match status" value="1"/>
</dbReference>
<dbReference type="GO" id="GO:0006313">
    <property type="term" value="P:DNA transposition"/>
    <property type="evidence" value="ECO:0007669"/>
    <property type="project" value="InterPro"/>
</dbReference>
<dbReference type="Gene3D" id="3.90.320.10">
    <property type="match status" value="1"/>
</dbReference>
<dbReference type="AlphaFoldDB" id="A0A8K0CBV4"/>
<gene>
    <name evidence="3" type="ORF">ILUMI_21748</name>
</gene>
<evidence type="ECO:0000259" key="2">
    <source>
        <dbReference type="Pfam" id="PF09588"/>
    </source>
</evidence>
<dbReference type="InterPro" id="IPR011604">
    <property type="entry name" value="PDDEXK-like_dom_sf"/>
</dbReference>
<dbReference type="Gene3D" id="3.30.420.10">
    <property type="entry name" value="Ribonuclease H-like superfamily/Ribonuclease H"/>
    <property type="match status" value="2"/>
</dbReference>
<dbReference type="SUPFAM" id="SSF52980">
    <property type="entry name" value="Restriction endonuclease-like"/>
    <property type="match status" value="1"/>
</dbReference>
<evidence type="ECO:0008006" key="5">
    <source>
        <dbReference type="Google" id="ProtNLM"/>
    </source>
</evidence>
<comment type="caution">
    <text evidence="3">The sequence shown here is derived from an EMBL/GenBank/DDBJ whole genome shotgun (WGS) entry which is preliminary data.</text>
</comment>
<name>A0A8K0CBV4_IGNLU</name>
<dbReference type="PANTHER" id="PTHR46609:SF8">
    <property type="entry name" value="YQAJ VIRAL RECOMBINASE DOMAIN-CONTAINING PROTEIN"/>
    <property type="match status" value="1"/>
</dbReference>
<dbReference type="InterPro" id="IPR002492">
    <property type="entry name" value="Transposase_Tc1-like"/>
</dbReference>
<proteinExistence type="predicted"/>
<protein>
    <recommendedName>
        <fullName evidence="5">Transposase</fullName>
    </recommendedName>
</protein>
<dbReference type="CDD" id="cd22343">
    <property type="entry name" value="PDDEXK_lambda_exonuclease-like"/>
    <property type="match status" value="1"/>
</dbReference>
<dbReference type="GO" id="GO:0015074">
    <property type="term" value="P:DNA integration"/>
    <property type="evidence" value="ECO:0007669"/>
    <property type="project" value="InterPro"/>
</dbReference>
<dbReference type="InterPro" id="IPR011335">
    <property type="entry name" value="Restrct_endonuc-II-like"/>
</dbReference>
<dbReference type="Proteomes" id="UP000801492">
    <property type="component" value="Unassembled WGS sequence"/>
</dbReference>
<keyword evidence="4" id="KW-1185">Reference proteome</keyword>
<dbReference type="GO" id="GO:0006281">
    <property type="term" value="P:DNA repair"/>
    <property type="evidence" value="ECO:0007669"/>
    <property type="project" value="UniProtKB-ARBA"/>
</dbReference>
<dbReference type="EMBL" id="VTPC01090176">
    <property type="protein sequence ID" value="KAF2884424.1"/>
    <property type="molecule type" value="Genomic_DNA"/>
</dbReference>
<dbReference type="InterPro" id="IPR019080">
    <property type="entry name" value="YqaJ_viral_recombinase"/>
</dbReference>
<dbReference type="Pfam" id="PF09588">
    <property type="entry name" value="YqaJ"/>
    <property type="match status" value="1"/>
</dbReference>
<sequence length="438" mass="51429">MEVKAILGEQFDLVVHQETIRRALRRAGFGSRIARKKPSISTKNKNLPLKFPQELITKNNEFWDSVLFSDESKYNLFRSDGRIRVWRHPNTEFKSKNIQHTVKHGGGGVLVWGCMTSFGVGELVFIDQIMDKNFYLDILKNILQKSTLHLNPTEHLWDELERRIRKHHISSKTELKRLLLEEWNQIEPDVTKTLVNSTHDRLLEVLKQKRGNTSLPEENLPELEIVTEPVAESNKELLSGNRIVDIDFFLQETKKLHLHDLRCTMGKMQFQKEKRERQYRIEYQRLHPKKKRKVHQDPINTINLDYGPNSAKEGMPETKMYVKREEILAHLRNDNVQEIFQETVGQHENVRWHEVRKNRITASSFGRICNKRDTTSCYSLLKSLFYSSPYLTAIAITYGRTYEKTAIVKYEKIRKVDVRPCGFFISEEFPYLGAHPDG</sequence>
<evidence type="ECO:0000313" key="3">
    <source>
        <dbReference type="EMBL" id="KAF2884424.1"/>
    </source>
</evidence>